<dbReference type="GO" id="GO:0005524">
    <property type="term" value="F:ATP binding"/>
    <property type="evidence" value="ECO:0007669"/>
    <property type="project" value="UniProtKB-KW"/>
</dbReference>
<keyword evidence="6" id="KW-0547">Nucleotide-binding</keyword>
<evidence type="ECO:0000256" key="10">
    <source>
        <dbReference type="ARBA" id="ARBA00025157"/>
    </source>
</evidence>
<accession>A5N8C8</accession>
<evidence type="ECO:0000256" key="3">
    <source>
        <dbReference type="ARBA" id="ARBA00022448"/>
    </source>
</evidence>
<dbReference type="Pfam" id="PF00005">
    <property type="entry name" value="ABC_tran"/>
    <property type="match status" value="2"/>
</dbReference>
<proteinExistence type="inferred from homology"/>
<evidence type="ECO:0000256" key="7">
    <source>
        <dbReference type="ARBA" id="ARBA00022840"/>
    </source>
</evidence>
<dbReference type="KEGG" id="ckl:CKL_1517"/>
<dbReference type="InterPro" id="IPR015856">
    <property type="entry name" value="ABC_transpr_CbiO/EcfA_su"/>
</dbReference>
<dbReference type="CDD" id="cd03226">
    <property type="entry name" value="ABC_cobalt_CbiO_domain2"/>
    <property type="match status" value="1"/>
</dbReference>
<evidence type="ECO:0000256" key="9">
    <source>
        <dbReference type="ARBA" id="ARBA00023136"/>
    </source>
</evidence>
<evidence type="ECO:0000256" key="4">
    <source>
        <dbReference type="ARBA" id="ARBA00022475"/>
    </source>
</evidence>
<keyword evidence="8" id="KW-1278">Translocase</keyword>
<keyword evidence="13" id="KW-1185">Reference proteome</keyword>
<dbReference type="SUPFAM" id="SSF52540">
    <property type="entry name" value="P-loop containing nucleoside triphosphate hydrolases"/>
    <property type="match status" value="2"/>
</dbReference>
<dbReference type="PROSITE" id="PS50893">
    <property type="entry name" value="ABC_TRANSPORTER_2"/>
    <property type="match status" value="2"/>
</dbReference>
<evidence type="ECO:0000256" key="8">
    <source>
        <dbReference type="ARBA" id="ARBA00022967"/>
    </source>
</evidence>
<dbReference type="CDD" id="cd03225">
    <property type="entry name" value="ABC_cobalt_CbiO_domain1"/>
    <property type="match status" value="1"/>
</dbReference>
<dbReference type="RefSeq" id="WP_012101909.1">
    <property type="nucleotide sequence ID" value="NC_009706.1"/>
</dbReference>
<dbReference type="eggNOG" id="COG1129">
    <property type="taxonomic scope" value="Bacteria"/>
</dbReference>
<keyword evidence="3" id="KW-0813">Transport</keyword>
<keyword evidence="4" id="KW-1003">Cell membrane</keyword>
<dbReference type="Proteomes" id="UP000002411">
    <property type="component" value="Chromosome"/>
</dbReference>
<evidence type="ECO:0000313" key="12">
    <source>
        <dbReference type="EMBL" id="EDK33559.1"/>
    </source>
</evidence>
<evidence type="ECO:0000256" key="6">
    <source>
        <dbReference type="ARBA" id="ARBA00022741"/>
    </source>
</evidence>
<keyword evidence="7" id="KW-0067">ATP-binding</keyword>
<protein>
    <submittedName>
        <fullName evidence="12">Predicted transporter</fullName>
    </submittedName>
</protein>
<dbReference type="GO" id="GO:0042626">
    <property type="term" value="F:ATPase-coupled transmembrane transporter activity"/>
    <property type="evidence" value="ECO:0007669"/>
    <property type="project" value="TreeGrafter"/>
</dbReference>
<dbReference type="PROSITE" id="PS00211">
    <property type="entry name" value="ABC_TRANSPORTER_1"/>
    <property type="match status" value="1"/>
</dbReference>
<dbReference type="Gene3D" id="3.40.50.300">
    <property type="entry name" value="P-loop containing nucleotide triphosphate hydrolases"/>
    <property type="match status" value="2"/>
</dbReference>
<comment type="subcellular location">
    <subcellularLocation>
        <location evidence="1">Cell membrane</location>
        <topology evidence="1">Peripheral membrane protein</topology>
    </subcellularLocation>
</comment>
<dbReference type="GO" id="GO:0043190">
    <property type="term" value="C:ATP-binding cassette (ABC) transporter complex"/>
    <property type="evidence" value="ECO:0007669"/>
    <property type="project" value="TreeGrafter"/>
</dbReference>
<dbReference type="SMART" id="SM00382">
    <property type="entry name" value="AAA"/>
    <property type="match status" value="2"/>
</dbReference>
<evidence type="ECO:0000256" key="1">
    <source>
        <dbReference type="ARBA" id="ARBA00004202"/>
    </source>
</evidence>
<organism evidence="12 13">
    <name type="scientific">Clostridium kluyveri (strain ATCC 8527 / DSM 555 / NBRC 12016 / NCIMB 10680 / K1)</name>
    <dbReference type="NCBI Taxonomy" id="431943"/>
    <lineage>
        <taxon>Bacteria</taxon>
        <taxon>Bacillati</taxon>
        <taxon>Bacillota</taxon>
        <taxon>Clostridia</taxon>
        <taxon>Eubacteriales</taxon>
        <taxon>Clostridiaceae</taxon>
        <taxon>Clostridium</taxon>
    </lineage>
</organism>
<dbReference type="InterPro" id="IPR003439">
    <property type="entry name" value="ABC_transporter-like_ATP-bd"/>
</dbReference>
<dbReference type="AlphaFoldDB" id="A5N8C8"/>
<dbReference type="HOGENOM" id="CLU_000604_86_7_9"/>
<dbReference type="PANTHER" id="PTHR43553:SF23">
    <property type="entry name" value="ABC TRANSPORTER ATP-BINDING COMPONENT"/>
    <property type="match status" value="1"/>
</dbReference>
<comment type="function">
    <text evidence="10">Probably part of an ABC transporter complex. Responsible for energy coupling to the transport system.</text>
</comment>
<gene>
    <name evidence="12" type="ordered locus">CKL_1517</name>
</gene>
<feature type="domain" description="ABC transporter" evidence="11">
    <location>
        <begin position="262"/>
        <end position="486"/>
    </location>
</feature>
<evidence type="ECO:0000313" key="13">
    <source>
        <dbReference type="Proteomes" id="UP000002411"/>
    </source>
</evidence>
<dbReference type="PANTHER" id="PTHR43553">
    <property type="entry name" value="HEAVY METAL TRANSPORTER"/>
    <property type="match status" value="1"/>
</dbReference>
<dbReference type="InterPro" id="IPR003593">
    <property type="entry name" value="AAA+_ATPase"/>
</dbReference>
<sequence>MIELKNITFTYKSDERHSGIYDLNLIIPTGQVVILCGQSGCGKTTLTRLINGLIPEYYDGELEGNIIINGKNVKNNSICDLAGIVGSVFQNPRSQFFNVDSTSEIAFGCENMGIAREEIYNRIGKVSQELNIKSLLDRNLFDMSGGEKQKIACASVSAMKPDIFVLDEPSSNLDIKTISDLKTVIKKWKKQGKTVIIAEHRLYYLMDIADRVIYMKEGRIENDFSVDEFKNLSEKELHQKGLRSTKYVKFLEMNNNSSTEEIRILDFSYKYDKKIFLDIPKLDIPRNSIVAILGFNGAGKSTFARCLCGIENKSKGVIEVDGTVLESKDRLDKCYMVMQDVNHQLFTESVEEEILLGLNDTEEKNQKDIINNILQTLNLDEFANFHPMSLSGGQKQRVAIASAMVSNREILIFDEPTSGLDYQHMIEVSNCLKDLSDLGKTIFVITHDPELIKECCTYFMYLEKGKVGWSGFWTHENKKTLEKFFMYK</sequence>
<evidence type="ECO:0000259" key="11">
    <source>
        <dbReference type="PROSITE" id="PS50893"/>
    </source>
</evidence>
<dbReference type="EMBL" id="CP000673">
    <property type="protein sequence ID" value="EDK33559.1"/>
    <property type="molecule type" value="Genomic_DNA"/>
</dbReference>
<reference evidence="12 13" key="1">
    <citation type="journal article" date="2008" name="Proc. Natl. Acad. Sci. U.S.A.">
        <title>The genome of Clostridium kluyveri, a strict anaerobe with unique metabolic features.</title>
        <authorList>
            <person name="Seedorf H."/>
            <person name="Fricke W.F."/>
            <person name="Veith B."/>
            <person name="Brueggemann H."/>
            <person name="Liesegang H."/>
            <person name="Strittmatter A."/>
            <person name="Miethke M."/>
            <person name="Buckel W."/>
            <person name="Hinderberger J."/>
            <person name="Li F."/>
            <person name="Hagemeier C."/>
            <person name="Thauer R.K."/>
            <person name="Gottschalk G."/>
        </authorList>
    </citation>
    <scope>NUCLEOTIDE SEQUENCE [LARGE SCALE GENOMIC DNA]</scope>
    <source>
        <strain evidence="13">ATCC 8527 / DSM 555 / NCIMB 10680</strain>
    </source>
</reference>
<dbReference type="InterPro" id="IPR027417">
    <property type="entry name" value="P-loop_NTPase"/>
</dbReference>
<evidence type="ECO:0000256" key="2">
    <source>
        <dbReference type="ARBA" id="ARBA00005417"/>
    </source>
</evidence>
<dbReference type="InterPro" id="IPR017871">
    <property type="entry name" value="ABC_transporter-like_CS"/>
</dbReference>
<keyword evidence="9" id="KW-0472">Membrane</keyword>
<dbReference type="InterPro" id="IPR050095">
    <property type="entry name" value="ECF_ABC_transporter_ATP-bd"/>
</dbReference>
<keyword evidence="5" id="KW-0677">Repeat</keyword>
<dbReference type="GO" id="GO:0016887">
    <property type="term" value="F:ATP hydrolysis activity"/>
    <property type="evidence" value="ECO:0007669"/>
    <property type="project" value="InterPro"/>
</dbReference>
<feature type="domain" description="ABC transporter" evidence="11">
    <location>
        <begin position="2"/>
        <end position="242"/>
    </location>
</feature>
<comment type="similarity">
    <text evidence="2">Belongs to the ABC transporter superfamily.</text>
</comment>
<name>A5N8C8_CLOK5</name>
<dbReference type="STRING" id="431943.CKL_1517"/>
<evidence type="ECO:0000256" key="5">
    <source>
        <dbReference type="ARBA" id="ARBA00022737"/>
    </source>
</evidence>